<dbReference type="Gene3D" id="1.10.533.10">
    <property type="entry name" value="Death Domain, Fas"/>
    <property type="match status" value="1"/>
</dbReference>
<sequence length="452" mass="51477">MISECMSRQLVVIRSLSLVVDPLRQYVIKMLEDNLKKYAPHIQTVKPAKNLRKALEKDFKKTNLSEAKIKNLIAVHGSKFRFDAFTYAHFFLPEHDTKNGKSFNEIDDPKVYLDILINVPHVDTYNIVGYAKTLAEFRNTTNNNEFIKCTDEATSTFFHVLKKLTQQIVDGAKADEIVRDIEKWEGRKLTFMPQNLKKLEDNQMIKEVIDAWQPIRENDGEMSEMNEKIVQLQECVDQKLREHDSKLDEHDLKLGEHDSNIATLYSLTAEHASKFDELQRTCSPITTCETISEESENIDVAAIKLEKDLGDVGAAPKEQTAKFSTHHDETKPRPVTLSSCRIGDNCEMNIGSGGGSAHVAVTANTPIGHKHKKICAKNIGKNWREFGRHEEVNFTEGQMDNIEADTNTQYERIYKLIHDWHSKLGSKANTPLLATILEEIDMRDVAEKVLLA</sequence>
<keyword evidence="2" id="KW-1185">Reference proteome</keyword>
<dbReference type="Pfam" id="PF00531">
    <property type="entry name" value="Death"/>
    <property type="match status" value="1"/>
</dbReference>
<accession>A0A8J1TWC6</accession>
<proteinExistence type="predicted"/>
<name>A0A8J1TWC6_OWEFU</name>
<dbReference type="CDD" id="cd01670">
    <property type="entry name" value="Death"/>
    <property type="match status" value="1"/>
</dbReference>
<evidence type="ECO:0000313" key="2">
    <source>
        <dbReference type="Proteomes" id="UP000749559"/>
    </source>
</evidence>
<comment type="caution">
    <text evidence="1">The sequence shown here is derived from an EMBL/GenBank/DDBJ whole genome shotgun (WGS) entry which is preliminary data.</text>
</comment>
<dbReference type="InterPro" id="IPR011029">
    <property type="entry name" value="DEATH-like_dom_sf"/>
</dbReference>
<dbReference type="OrthoDB" id="535509at2759"/>
<reference evidence="1" key="1">
    <citation type="submission" date="2022-03" db="EMBL/GenBank/DDBJ databases">
        <authorList>
            <person name="Martin C."/>
        </authorList>
    </citation>
    <scope>NUCLEOTIDE SEQUENCE</scope>
</reference>
<gene>
    <name evidence="1" type="ORF">OFUS_LOCUS6327</name>
</gene>
<evidence type="ECO:0000313" key="1">
    <source>
        <dbReference type="EMBL" id="CAH1779525.1"/>
    </source>
</evidence>
<dbReference type="GO" id="GO:0007165">
    <property type="term" value="P:signal transduction"/>
    <property type="evidence" value="ECO:0007669"/>
    <property type="project" value="InterPro"/>
</dbReference>
<dbReference type="SUPFAM" id="SSF47986">
    <property type="entry name" value="DEATH domain"/>
    <property type="match status" value="1"/>
</dbReference>
<dbReference type="EMBL" id="CAIIXF020000003">
    <property type="protein sequence ID" value="CAH1779525.1"/>
    <property type="molecule type" value="Genomic_DNA"/>
</dbReference>
<dbReference type="InterPro" id="IPR000488">
    <property type="entry name" value="Death_dom"/>
</dbReference>
<dbReference type="AlphaFoldDB" id="A0A8J1TWC6"/>
<dbReference type="PROSITE" id="PS50017">
    <property type="entry name" value="DEATH_DOMAIN"/>
    <property type="match status" value="1"/>
</dbReference>
<organism evidence="1 2">
    <name type="scientific">Owenia fusiformis</name>
    <name type="common">Polychaete worm</name>
    <dbReference type="NCBI Taxonomy" id="6347"/>
    <lineage>
        <taxon>Eukaryota</taxon>
        <taxon>Metazoa</taxon>
        <taxon>Spiralia</taxon>
        <taxon>Lophotrochozoa</taxon>
        <taxon>Annelida</taxon>
        <taxon>Polychaeta</taxon>
        <taxon>Sedentaria</taxon>
        <taxon>Canalipalpata</taxon>
        <taxon>Sabellida</taxon>
        <taxon>Oweniida</taxon>
        <taxon>Oweniidae</taxon>
        <taxon>Owenia</taxon>
    </lineage>
</organism>
<protein>
    <submittedName>
        <fullName evidence="1">Uncharacterized protein</fullName>
    </submittedName>
</protein>
<dbReference type="Proteomes" id="UP000749559">
    <property type="component" value="Unassembled WGS sequence"/>
</dbReference>